<proteinExistence type="predicted"/>
<dbReference type="SUPFAM" id="SSF55729">
    <property type="entry name" value="Acyl-CoA N-acyltransferases (Nat)"/>
    <property type="match status" value="1"/>
</dbReference>
<dbReference type="CDD" id="cd04301">
    <property type="entry name" value="NAT_SF"/>
    <property type="match status" value="1"/>
</dbReference>
<dbReference type="AlphaFoldDB" id="A0A1E5L005"/>
<evidence type="ECO:0000259" key="1">
    <source>
        <dbReference type="PROSITE" id="PS51186"/>
    </source>
</evidence>
<dbReference type="STRING" id="762845.BCR26_09660"/>
<dbReference type="InterPro" id="IPR000182">
    <property type="entry name" value="GNAT_dom"/>
</dbReference>
<evidence type="ECO:0000313" key="3">
    <source>
        <dbReference type="Proteomes" id="UP000095256"/>
    </source>
</evidence>
<dbReference type="Pfam" id="PF13673">
    <property type="entry name" value="Acetyltransf_10"/>
    <property type="match status" value="1"/>
</dbReference>
<comment type="caution">
    <text evidence="2">The sequence shown here is derived from an EMBL/GenBank/DDBJ whole genome shotgun (WGS) entry which is preliminary data.</text>
</comment>
<dbReference type="RefSeq" id="WP_069697607.1">
    <property type="nucleotide sequence ID" value="NZ_JAGGMA010000037.1"/>
</dbReference>
<name>A0A1E5L005_9ENTE</name>
<dbReference type="InterPro" id="IPR016181">
    <property type="entry name" value="Acyl_CoA_acyltransferase"/>
</dbReference>
<dbReference type="PANTHER" id="PTHR43451">
    <property type="entry name" value="ACETYLTRANSFERASE (GNAT) FAMILY PROTEIN"/>
    <property type="match status" value="1"/>
</dbReference>
<sequence>MDYSIKIIHPEQKEFSQALVLIETTFDEFEAPDYSEEGQKEFKKFIQNENISQLIKNNQLLMWGYLKKDRLIGIVAVRPPNHIALLFVDKNYHRQGVARLLFNTAFEQIKTTTSQEITVNSSPYAEIAYKHLGFTKVGELQIVNGIQFIPMKKELF</sequence>
<evidence type="ECO:0000313" key="2">
    <source>
        <dbReference type="EMBL" id="OEH83438.1"/>
    </source>
</evidence>
<reference evidence="2 3" key="1">
    <citation type="submission" date="2016-09" db="EMBL/GenBank/DDBJ databases">
        <authorList>
            <person name="Capua I."/>
            <person name="De Benedictis P."/>
            <person name="Joannis T."/>
            <person name="Lombin L.H."/>
            <person name="Cattoli G."/>
        </authorList>
    </citation>
    <scope>NUCLEOTIDE SEQUENCE [LARGE SCALE GENOMIC DNA]</scope>
    <source>
        <strain evidence="2 3">LMG 25899</strain>
    </source>
</reference>
<dbReference type="PANTHER" id="PTHR43451:SF1">
    <property type="entry name" value="ACETYLTRANSFERASE"/>
    <property type="match status" value="1"/>
</dbReference>
<gene>
    <name evidence="2" type="ORF">BCR26_09660</name>
</gene>
<organism evidence="2 3">
    <name type="scientific">Enterococcus rivorum</name>
    <dbReference type="NCBI Taxonomy" id="762845"/>
    <lineage>
        <taxon>Bacteria</taxon>
        <taxon>Bacillati</taxon>
        <taxon>Bacillota</taxon>
        <taxon>Bacilli</taxon>
        <taxon>Lactobacillales</taxon>
        <taxon>Enterococcaceae</taxon>
        <taxon>Enterococcus</taxon>
    </lineage>
</organism>
<accession>A0A1E5L005</accession>
<keyword evidence="3" id="KW-1185">Reference proteome</keyword>
<feature type="domain" description="N-acetyltransferase" evidence="1">
    <location>
        <begin position="5"/>
        <end position="156"/>
    </location>
</feature>
<protein>
    <recommendedName>
        <fullName evidence="1">N-acetyltransferase domain-containing protein</fullName>
    </recommendedName>
</protein>
<dbReference type="InterPro" id="IPR052564">
    <property type="entry name" value="N-acetyltrans/Recomb-assoc"/>
</dbReference>
<dbReference type="Gene3D" id="3.40.630.30">
    <property type="match status" value="1"/>
</dbReference>
<dbReference type="PROSITE" id="PS51186">
    <property type="entry name" value="GNAT"/>
    <property type="match status" value="1"/>
</dbReference>
<dbReference type="EMBL" id="MIEK01000007">
    <property type="protein sequence ID" value="OEH83438.1"/>
    <property type="molecule type" value="Genomic_DNA"/>
</dbReference>
<dbReference type="OrthoDB" id="46888at2"/>
<dbReference type="Proteomes" id="UP000095256">
    <property type="component" value="Unassembled WGS sequence"/>
</dbReference>
<dbReference type="GO" id="GO:0016747">
    <property type="term" value="F:acyltransferase activity, transferring groups other than amino-acyl groups"/>
    <property type="evidence" value="ECO:0007669"/>
    <property type="project" value="InterPro"/>
</dbReference>